<organism evidence="13 14">
    <name type="scientific">Salinispira pacifica</name>
    <dbReference type="NCBI Taxonomy" id="1307761"/>
    <lineage>
        <taxon>Bacteria</taxon>
        <taxon>Pseudomonadati</taxon>
        <taxon>Spirochaetota</taxon>
        <taxon>Spirochaetia</taxon>
        <taxon>Spirochaetales</taxon>
        <taxon>Spirochaetaceae</taxon>
        <taxon>Salinispira</taxon>
    </lineage>
</organism>
<evidence type="ECO:0000256" key="9">
    <source>
        <dbReference type="ARBA" id="ARBA00023136"/>
    </source>
</evidence>
<keyword evidence="5 12" id="KW-0812">Transmembrane</keyword>
<evidence type="ECO:0000256" key="2">
    <source>
        <dbReference type="ARBA" id="ARBA00009765"/>
    </source>
</evidence>
<evidence type="ECO:0000256" key="10">
    <source>
        <dbReference type="ARBA" id="ARBA00034269"/>
    </source>
</evidence>
<accession>V5WKG3</accession>
<comment type="subcellular location">
    <subcellularLocation>
        <location evidence="1">Cell membrane</location>
        <topology evidence="1">Multi-pass membrane protein</topology>
    </subcellularLocation>
    <subcellularLocation>
        <location evidence="12">Membrane</location>
        <topology evidence="12">Multi-pass membrane protein</topology>
    </subcellularLocation>
</comment>
<dbReference type="PANTHER" id="PTHR46494:SF1">
    <property type="entry name" value="CORA FAMILY METAL ION TRANSPORTER (EUROFUNG)"/>
    <property type="match status" value="1"/>
</dbReference>
<dbReference type="InterPro" id="IPR045861">
    <property type="entry name" value="CorA_cytoplasmic_dom"/>
</dbReference>
<dbReference type="RefSeq" id="WP_024268590.1">
    <property type="nucleotide sequence ID" value="NC_023035.1"/>
</dbReference>
<evidence type="ECO:0000256" key="1">
    <source>
        <dbReference type="ARBA" id="ARBA00004651"/>
    </source>
</evidence>
<gene>
    <name evidence="12" type="primary">corA</name>
    <name evidence="13" type="ORF">L21SP2_2331</name>
</gene>
<keyword evidence="6 12" id="KW-0460">Magnesium</keyword>
<evidence type="ECO:0000313" key="14">
    <source>
        <dbReference type="Proteomes" id="UP000018680"/>
    </source>
</evidence>
<dbReference type="CDD" id="cd12828">
    <property type="entry name" value="TmCorA-like_1"/>
    <property type="match status" value="1"/>
</dbReference>
<dbReference type="SUPFAM" id="SSF143865">
    <property type="entry name" value="CorA soluble domain-like"/>
    <property type="match status" value="1"/>
</dbReference>
<evidence type="ECO:0000256" key="12">
    <source>
        <dbReference type="RuleBase" id="RU362010"/>
    </source>
</evidence>
<dbReference type="SUPFAM" id="SSF144083">
    <property type="entry name" value="Magnesium transport protein CorA, transmembrane region"/>
    <property type="match status" value="1"/>
</dbReference>
<dbReference type="STRING" id="1307761.L21SP2_2331"/>
<comment type="similarity">
    <text evidence="2 12">Belongs to the CorA metal ion transporter (MIT) (TC 1.A.35) family.</text>
</comment>
<dbReference type="HOGENOM" id="CLU_007127_0_0_12"/>
<keyword evidence="7 12" id="KW-1133">Transmembrane helix</keyword>
<dbReference type="GO" id="GO:0005886">
    <property type="term" value="C:plasma membrane"/>
    <property type="evidence" value="ECO:0007669"/>
    <property type="project" value="UniProtKB-SubCell"/>
</dbReference>
<reference evidence="13 14" key="1">
    <citation type="journal article" date="2015" name="Stand. Genomic Sci.">
        <title>Complete genome sequence and description of Salinispira pacifica gen. nov., sp. nov., a novel spirochaete isolated form a hypersaline microbial mat.</title>
        <authorList>
            <person name="Ben Hania W."/>
            <person name="Joseph M."/>
            <person name="Schumann P."/>
            <person name="Bunk B."/>
            <person name="Fiebig A."/>
            <person name="Sproer C."/>
            <person name="Klenk H.P."/>
            <person name="Fardeau M.L."/>
            <person name="Spring S."/>
        </authorList>
    </citation>
    <scope>NUCLEOTIDE SEQUENCE [LARGE SCALE GENOMIC DNA]</scope>
    <source>
        <strain evidence="13 14">L21-RPul-D2</strain>
    </source>
</reference>
<dbReference type="Proteomes" id="UP000018680">
    <property type="component" value="Chromosome"/>
</dbReference>
<keyword evidence="14" id="KW-1185">Reference proteome</keyword>
<comment type="function">
    <text evidence="11">Mediates influx of magnesium ions. Alternates between open and closed states. Activated by low cytoplasmic Mg(2+) levels. Inactive when cytoplasmic Mg(2+) levels are high.</text>
</comment>
<name>V5WKG3_9SPIO</name>
<protein>
    <recommendedName>
        <fullName evidence="12">Magnesium transport protein CorA</fullName>
    </recommendedName>
</protein>
<dbReference type="KEGG" id="slr:L21SP2_2331"/>
<dbReference type="PATRIC" id="fig|1307761.3.peg.2323"/>
<proteinExistence type="inferred from homology"/>
<evidence type="ECO:0000256" key="6">
    <source>
        <dbReference type="ARBA" id="ARBA00022842"/>
    </source>
</evidence>
<dbReference type="EMBL" id="CP006939">
    <property type="protein sequence ID" value="AHC15686.1"/>
    <property type="molecule type" value="Genomic_DNA"/>
</dbReference>
<dbReference type="GO" id="GO:0015095">
    <property type="term" value="F:magnesium ion transmembrane transporter activity"/>
    <property type="evidence" value="ECO:0007669"/>
    <property type="project" value="UniProtKB-UniRule"/>
</dbReference>
<evidence type="ECO:0000256" key="4">
    <source>
        <dbReference type="ARBA" id="ARBA00022475"/>
    </source>
</evidence>
<feature type="transmembrane region" description="Helical" evidence="12">
    <location>
        <begin position="295"/>
        <end position="315"/>
    </location>
</feature>
<evidence type="ECO:0000313" key="13">
    <source>
        <dbReference type="EMBL" id="AHC15686.1"/>
    </source>
</evidence>
<dbReference type="InterPro" id="IPR045863">
    <property type="entry name" value="CorA_TM1_TM2"/>
</dbReference>
<dbReference type="FunFam" id="1.20.58.340:FF:000004">
    <property type="entry name" value="Magnesium transport protein CorA"/>
    <property type="match status" value="1"/>
</dbReference>
<sequence length="367" mass="41585">MARFIQTHTSRFNTSPGTTEIEHLGGSSRPCRVWLISWTGDSIHEQEVDDLHGLSSGLDGGEYHWVNITGLEDEASIALLGKEFSLHSLTVEDITNTNHPPKYEAHEKYAFTIMRMLRQAGGEMVSEQVNFILLHRVLLSFQEIPGDVFEAVRNRLRSGRGRVRSSGTAYLQFALMDSLVDNYMLTVEKLGGEIDAMEDDMFSGTDDAPISAIREYTRQITMVRRYVRPVMEMLEQLKKSDQQPLEADLLPFYSDLQDHIRLVNDGVDGYRELLKHQLGMYTALKGYELNEIIKVLTIISTIFIPLSFIAGVYGMNFLHMPELSVPWAYPAVLGGMVLAASTMLILFRRKGWLGGKPKRRARSKRPE</sequence>
<dbReference type="GO" id="GO:0000287">
    <property type="term" value="F:magnesium ion binding"/>
    <property type="evidence" value="ECO:0007669"/>
    <property type="project" value="TreeGrafter"/>
</dbReference>
<keyword evidence="8 12" id="KW-0406">Ion transport</keyword>
<dbReference type="NCBIfam" id="TIGR00383">
    <property type="entry name" value="corA"/>
    <property type="match status" value="1"/>
</dbReference>
<comment type="catalytic activity">
    <reaction evidence="10">
        <text>Mg(2+)(in) = Mg(2+)(out)</text>
        <dbReference type="Rhea" id="RHEA:29827"/>
        <dbReference type="ChEBI" id="CHEBI:18420"/>
    </reaction>
</comment>
<dbReference type="Gene3D" id="3.30.460.20">
    <property type="entry name" value="CorA soluble domain-like"/>
    <property type="match status" value="1"/>
</dbReference>
<dbReference type="eggNOG" id="COG0598">
    <property type="taxonomic scope" value="Bacteria"/>
</dbReference>
<dbReference type="OrthoDB" id="9803416at2"/>
<dbReference type="Pfam" id="PF01544">
    <property type="entry name" value="CorA"/>
    <property type="match status" value="1"/>
</dbReference>
<keyword evidence="9 12" id="KW-0472">Membrane</keyword>
<dbReference type="GO" id="GO:0050897">
    <property type="term" value="F:cobalt ion binding"/>
    <property type="evidence" value="ECO:0007669"/>
    <property type="project" value="TreeGrafter"/>
</dbReference>
<dbReference type="InterPro" id="IPR004488">
    <property type="entry name" value="Mg/Co-transport_prot_CorA"/>
</dbReference>
<dbReference type="Gene3D" id="1.20.58.340">
    <property type="entry name" value="Magnesium transport protein CorA, transmembrane region"/>
    <property type="match status" value="2"/>
</dbReference>
<evidence type="ECO:0000256" key="8">
    <source>
        <dbReference type="ARBA" id="ARBA00023065"/>
    </source>
</evidence>
<evidence type="ECO:0000256" key="11">
    <source>
        <dbReference type="ARBA" id="ARBA00045497"/>
    </source>
</evidence>
<keyword evidence="3 12" id="KW-0813">Transport</keyword>
<dbReference type="GO" id="GO:0015087">
    <property type="term" value="F:cobalt ion transmembrane transporter activity"/>
    <property type="evidence" value="ECO:0007669"/>
    <property type="project" value="UniProtKB-UniRule"/>
</dbReference>
<dbReference type="InterPro" id="IPR002523">
    <property type="entry name" value="MgTranspt_CorA/ZnTranspt_ZntB"/>
</dbReference>
<evidence type="ECO:0000256" key="5">
    <source>
        <dbReference type="ARBA" id="ARBA00022692"/>
    </source>
</evidence>
<dbReference type="PANTHER" id="PTHR46494">
    <property type="entry name" value="CORA FAMILY METAL ION TRANSPORTER (EUROFUNG)"/>
    <property type="match status" value="1"/>
</dbReference>
<evidence type="ECO:0000256" key="3">
    <source>
        <dbReference type="ARBA" id="ARBA00022448"/>
    </source>
</evidence>
<feature type="transmembrane region" description="Helical" evidence="12">
    <location>
        <begin position="327"/>
        <end position="347"/>
    </location>
</feature>
<evidence type="ECO:0000256" key="7">
    <source>
        <dbReference type="ARBA" id="ARBA00022989"/>
    </source>
</evidence>
<dbReference type="AlphaFoldDB" id="V5WKG3"/>
<keyword evidence="4 12" id="KW-1003">Cell membrane</keyword>